<name>A0AA39NC22_ARMTA</name>
<dbReference type="RefSeq" id="XP_060334346.1">
    <property type="nucleotide sequence ID" value="XM_060469348.1"/>
</dbReference>
<comment type="caution">
    <text evidence="1">The sequence shown here is derived from an EMBL/GenBank/DDBJ whole genome shotgun (WGS) entry which is preliminary data.</text>
</comment>
<evidence type="ECO:0000313" key="2">
    <source>
        <dbReference type="Proteomes" id="UP001175211"/>
    </source>
</evidence>
<accession>A0AA39NC22</accession>
<proteinExistence type="predicted"/>
<sequence>MAPTNMSALQQFHEYWWGTKDNFLDANTVIHLPAFSNFHIFAFTDSRLLVLKEYIYIFERLQRFCQTPNCYSRGIVLDGHSGIGKSMFLFYALIRCLQESRDVIFHFYCRTLMFSKDGVQDIGLNDFQYNSIDSPTWCLIDSYGGEEPPLPLTSFAYILPILASSRSEQAHSGWAKDRAELLSQDQATLVLYQSLLPKALNFCGPIIRDIQSYLLSQGATTIIDHKYGPHPRVSNPASLLWVLTTFHCSTWVNIDKPCSAALMFRRPAAYAGGTDEVYFDFRSPRLAQEVWDQLIHLEYEDALSYFSRFSFHPDQTVACRWLFQVIARKQICRGTTQSKPLALLQEMDLAEGTRTFIDTGVHIPYQCLPVNGVKRTPVFYSFATEILCNTTSFYIPRKITQDFMFDGLFFGHDPLTDFPYRTMTTPDPTVLYILRTTTEAEDRSLVPIYLLVVPLQAPSITFLCFPSDDPRCKWTMPQSWFQKGPGRVFCQTIEIN</sequence>
<reference evidence="1" key="1">
    <citation type="submission" date="2023-06" db="EMBL/GenBank/DDBJ databases">
        <authorList>
            <consortium name="Lawrence Berkeley National Laboratory"/>
            <person name="Ahrendt S."/>
            <person name="Sahu N."/>
            <person name="Indic B."/>
            <person name="Wong-Bajracharya J."/>
            <person name="Merenyi Z."/>
            <person name="Ke H.-M."/>
            <person name="Monk M."/>
            <person name="Kocsube S."/>
            <person name="Drula E."/>
            <person name="Lipzen A."/>
            <person name="Balint B."/>
            <person name="Henrissat B."/>
            <person name="Andreopoulos B."/>
            <person name="Martin F.M."/>
            <person name="Harder C.B."/>
            <person name="Rigling D."/>
            <person name="Ford K.L."/>
            <person name="Foster G.D."/>
            <person name="Pangilinan J."/>
            <person name="Papanicolaou A."/>
            <person name="Barry K."/>
            <person name="LaButti K."/>
            <person name="Viragh M."/>
            <person name="Koriabine M."/>
            <person name="Yan M."/>
            <person name="Riley R."/>
            <person name="Champramary S."/>
            <person name="Plett K.L."/>
            <person name="Tsai I.J."/>
            <person name="Slot J."/>
            <person name="Sipos G."/>
            <person name="Plett J."/>
            <person name="Nagy L.G."/>
            <person name="Grigoriev I.V."/>
        </authorList>
    </citation>
    <scope>NUCLEOTIDE SEQUENCE</scope>
    <source>
        <strain evidence="1">CCBAS 213</strain>
    </source>
</reference>
<dbReference type="EMBL" id="JAUEPS010000008">
    <property type="protein sequence ID" value="KAK0462880.1"/>
    <property type="molecule type" value="Genomic_DNA"/>
</dbReference>
<organism evidence="1 2">
    <name type="scientific">Armillaria tabescens</name>
    <name type="common">Ringless honey mushroom</name>
    <name type="synonym">Agaricus tabescens</name>
    <dbReference type="NCBI Taxonomy" id="1929756"/>
    <lineage>
        <taxon>Eukaryota</taxon>
        <taxon>Fungi</taxon>
        <taxon>Dikarya</taxon>
        <taxon>Basidiomycota</taxon>
        <taxon>Agaricomycotina</taxon>
        <taxon>Agaricomycetes</taxon>
        <taxon>Agaricomycetidae</taxon>
        <taxon>Agaricales</taxon>
        <taxon>Marasmiineae</taxon>
        <taxon>Physalacriaceae</taxon>
        <taxon>Desarmillaria</taxon>
    </lineage>
</organism>
<dbReference type="Proteomes" id="UP001175211">
    <property type="component" value="Unassembled WGS sequence"/>
</dbReference>
<dbReference type="GeneID" id="85352896"/>
<dbReference type="AlphaFoldDB" id="A0AA39NC22"/>
<gene>
    <name evidence="1" type="ORF">EV420DRAFT_1476666</name>
</gene>
<protein>
    <submittedName>
        <fullName evidence="1">Uncharacterized protein</fullName>
    </submittedName>
</protein>
<evidence type="ECO:0000313" key="1">
    <source>
        <dbReference type="EMBL" id="KAK0462880.1"/>
    </source>
</evidence>
<keyword evidence="2" id="KW-1185">Reference proteome</keyword>